<dbReference type="Pfam" id="PF09000">
    <property type="entry name" value="Cytotoxic"/>
    <property type="match status" value="1"/>
</dbReference>
<keyword evidence="2" id="KW-0732">Signal</keyword>
<dbReference type="InterPro" id="IPR009105">
    <property type="entry name" value="Colicin_E3_ribonuclease"/>
</dbReference>
<feature type="chain" id="PRO_5026747354" description="Colicin E3-like ribonuclease domain-containing protein" evidence="2">
    <location>
        <begin position="19"/>
        <end position="133"/>
    </location>
</feature>
<feature type="signal peptide" evidence="2">
    <location>
        <begin position="1"/>
        <end position="18"/>
    </location>
</feature>
<feature type="region of interest" description="Disordered" evidence="1">
    <location>
        <begin position="108"/>
        <end position="133"/>
    </location>
</feature>
<gene>
    <name evidence="4" type="ORF">AVDCRST_MAG63-1004</name>
</gene>
<dbReference type="GO" id="GO:0003723">
    <property type="term" value="F:RNA binding"/>
    <property type="evidence" value="ECO:0007669"/>
    <property type="project" value="InterPro"/>
</dbReference>
<dbReference type="AlphaFoldDB" id="A0A6J4HTF7"/>
<name>A0A6J4HTF7_9BACT</name>
<feature type="compositionally biased region" description="Basic residues" evidence="1">
    <location>
        <begin position="120"/>
        <end position="133"/>
    </location>
</feature>
<protein>
    <recommendedName>
        <fullName evidence="3">Colicin E3-like ribonuclease domain-containing protein</fullName>
    </recommendedName>
</protein>
<reference evidence="4" key="1">
    <citation type="submission" date="2020-02" db="EMBL/GenBank/DDBJ databases">
        <authorList>
            <person name="Meier V. D."/>
        </authorList>
    </citation>
    <scope>NUCLEOTIDE SEQUENCE</scope>
    <source>
        <strain evidence="4">AVDCRST_MAG63</strain>
    </source>
</reference>
<dbReference type="GO" id="GO:0043022">
    <property type="term" value="F:ribosome binding"/>
    <property type="evidence" value="ECO:0007669"/>
    <property type="project" value="InterPro"/>
</dbReference>
<dbReference type="SUPFAM" id="SSF63840">
    <property type="entry name" value="Ribonuclease domain of colicin E3"/>
    <property type="match status" value="1"/>
</dbReference>
<accession>A0A6J4HTF7</accession>
<dbReference type="InterPro" id="IPR036725">
    <property type="entry name" value="ColE3_ribonuclease_sf"/>
</dbReference>
<feature type="domain" description="Colicin E3-like ribonuclease" evidence="3">
    <location>
        <begin position="79"/>
        <end position="126"/>
    </location>
</feature>
<dbReference type="PROSITE" id="PS51257">
    <property type="entry name" value="PROKAR_LIPOPROTEIN"/>
    <property type="match status" value="1"/>
</dbReference>
<evidence type="ECO:0000256" key="1">
    <source>
        <dbReference type="SAM" id="MobiDB-lite"/>
    </source>
</evidence>
<proteinExistence type="predicted"/>
<sequence>MRAVRVVLLALAILTSAACEPAGSPRDCSFTRPVAAPALILAEDTAAKPRPKATKTRAVNTCSKGNSPIWRLYKPYKGDWRTDGGDKFYQWDNLHGDIEEWERRGGRLHHLGSLDPNNGRKYKGPKHPTQRMP</sequence>
<evidence type="ECO:0000259" key="3">
    <source>
        <dbReference type="Pfam" id="PF09000"/>
    </source>
</evidence>
<dbReference type="Gene3D" id="3.10.380.10">
    <property type="entry name" value="Colicin E3-like ribonuclease domain"/>
    <property type="match status" value="1"/>
</dbReference>
<organism evidence="4">
    <name type="scientific">uncultured Armatimonadetes bacterium</name>
    <dbReference type="NCBI Taxonomy" id="157466"/>
    <lineage>
        <taxon>Bacteria</taxon>
        <taxon>Bacillati</taxon>
        <taxon>Armatimonadota</taxon>
        <taxon>environmental samples</taxon>
    </lineage>
</organism>
<evidence type="ECO:0000313" key="4">
    <source>
        <dbReference type="EMBL" id="CAA9232375.1"/>
    </source>
</evidence>
<dbReference type="GO" id="GO:0016788">
    <property type="term" value="F:hydrolase activity, acting on ester bonds"/>
    <property type="evidence" value="ECO:0007669"/>
    <property type="project" value="InterPro"/>
</dbReference>
<evidence type="ECO:0000256" key="2">
    <source>
        <dbReference type="SAM" id="SignalP"/>
    </source>
</evidence>
<dbReference type="EMBL" id="CADCTO010000138">
    <property type="protein sequence ID" value="CAA9232375.1"/>
    <property type="molecule type" value="Genomic_DNA"/>
</dbReference>